<dbReference type="RefSeq" id="WP_171363831.1">
    <property type="nucleotide sequence ID" value="NZ_WVQY01000005.1"/>
</dbReference>
<evidence type="ECO:0000313" key="1">
    <source>
        <dbReference type="EMBL" id="NOD31267.1"/>
    </source>
</evidence>
<dbReference type="Proteomes" id="UP000599383">
    <property type="component" value="Unassembled WGS sequence"/>
</dbReference>
<protein>
    <submittedName>
        <fullName evidence="1">Uncharacterized protein</fullName>
    </submittedName>
</protein>
<accession>A0ABX1WD67</accession>
<comment type="caution">
    <text evidence="1">The sequence shown here is derived from an EMBL/GenBank/DDBJ whole genome shotgun (WGS) entry which is preliminary data.</text>
</comment>
<organism evidence="1 2">
    <name type="scientific">Ruegeria atlantica</name>
    <dbReference type="NCBI Taxonomy" id="81569"/>
    <lineage>
        <taxon>Bacteria</taxon>
        <taxon>Pseudomonadati</taxon>
        <taxon>Pseudomonadota</taxon>
        <taxon>Alphaproteobacteria</taxon>
        <taxon>Rhodobacterales</taxon>
        <taxon>Roseobacteraceae</taxon>
        <taxon>Ruegeria</taxon>
    </lineage>
</organism>
<keyword evidence="2" id="KW-1185">Reference proteome</keyword>
<sequence>MGIVIFSKVTLRLLAAIQMGRLLNHTIRKFDLYISPCRNVTQAGAPVFELFLDKAGIVFLQEMHATADIHHFEILDVLAATFDVVPANNSAGRSVSNVLKAHFVPRTAC</sequence>
<reference evidence="1 2" key="1">
    <citation type="submission" date="2019-12" db="EMBL/GenBank/DDBJ databases">
        <title>Ruegeria JWLKs population differentiation of coral mucus and skeleton niches.</title>
        <authorList>
            <person name="Luo D."/>
        </authorList>
    </citation>
    <scope>NUCLEOTIDE SEQUENCE [LARGE SCALE GENOMIC DNA]</scope>
    <source>
        <strain evidence="1 2">HKCCD6238</strain>
    </source>
</reference>
<dbReference type="EMBL" id="WVQY01000005">
    <property type="protein sequence ID" value="NOD31267.1"/>
    <property type="molecule type" value="Genomic_DNA"/>
</dbReference>
<gene>
    <name evidence="1" type="ORF">GS617_13370</name>
</gene>
<name>A0ABX1WD67_9RHOB</name>
<evidence type="ECO:0000313" key="2">
    <source>
        <dbReference type="Proteomes" id="UP000599383"/>
    </source>
</evidence>
<proteinExistence type="predicted"/>